<feature type="non-terminal residue" evidence="1">
    <location>
        <position position="1"/>
    </location>
</feature>
<comment type="caution">
    <text evidence="1">The sequence shown here is derived from an EMBL/GenBank/DDBJ whole genome shotgun (WGS) entry which is preliminary data.</text>
</comment>
<name>A0ABN7V6F3_GIGMA</name>
<dbReference type="Proteomes" id="UP000789901">
    <property type="component" value="Unassembled WGS sequence"/>
</dbReference>
<keyword evidence="2" id="KW-1185">Reference proteome</keyword>
<reference evidence="1 2" key="1">
    <citation type="submission" date="2021-06" db="EMBL/GenBank/DDBJ databases">
        <authorList>
            <person name="Kallberg Y."/>
            <person name="Tangrot J."/>
            <person name="Rosling A."/>
        </authorList>
    </citation>
    <scope>NUCLEOTIDE SEQUENCE [LARGE SCALE GENOMIC DNA]</scope>
    <source>
        <strain evidence="1 2">120-4 pot B 10/14</strain>
    </source>
</reference>
<dbReference type="EMBL" id="CAJVQB010009738">
    <property type="protein sequence ID" value="CAG8733144.1"/>
    <property type="molecule type" value="Genomic_DNA"/>
</dbReference>
<evidence type="ECO:0000313" key="2">
    <source>
        <dbReference type="Proteomes" id="UP000789901"/>
    </source>
</evidence>
<proteinExistence type="predicted"/>
<gene>
    <name evidence="1" type="ORF">GMARGA_LOCUS14593</name>
</gene>
<organism evidence="1 2">
    <name type="scientific">Gigaspora margarita</name>
    <dbReference type="NCBI Taxonomy" id="4874"/>
    <lineage>
        <taxon>Eukaryota</taxon>
        <taxon>Fungi</taxon>
        <taxon>Fungi incertae sedis</taxon>
        <taxon>Mucoromycota</taxon>
        <taxon>Glomeromycotina</taxon>
        <taxon>Glomeromycetes</taxon>
        <taxon>Diversisporales</taxon>
        <taxon>Gigasporaceae</taxon>
        <taxon>Gigaspora</taxon>
    </lineage>
</organism>
<sequence length="313" mass="36365">VQQVKKAQIFNALANSCHNIINIKVTVWSNDEAIALSNLICSQKWLKTFSLVNSNEAASFSVQPLQSQARSLNNLTFKNMHRAIHLNESLNNQTNFKITTLQLNDEAIDSFLQCNNITKIKFKHCEGLNRFPIKCNYTFPNLTSLEYIYGNYNIHDGSPPVEILSKIVKINGKTIENIIFDWNSHYPPNCTQLIKNIVECTINLKHLKTPVYTLEQLALILQTQNQLKNFDLHIGNGITPYCALFLFINMPFNNLKNSIIQLCFDGYQNYRPEFNQLKQIFEQIFYKNYQINNVVLRQYHWPNLLNNQKEETI</sequence>
<accession>A0ABN7V6F3</accession>
<protein>
    <submittedName>
        <fullName evidence="1">15617_t:CDS:1</fullName>
    </submittedName>
</protein>
<evidence type="ECO:0000313" key="1">
    <source>
        <dbReference type="EMBL" id="CAG8733144.1"/>
    </source>
</evidence>